<feature type="domain" description="J" evidence="6">
    <location>
        <begin position="12"/>
        <end position="84"/>
    </location>
</feature>
<gene>
    <name evidence="7" type="ORF">LAQU0_S15e02234g</name>
</gene>
<proteinExistence type="predicted"/>
<evidence type="ECO:0000259" key="6">
    <source>
        <dbReference type="PROSITE" id="PS50076"/>
    </source>
</evidence>
<dbReference type="Proteomes" id="UP000236544">
    <property type="component" value="Unassembled WGS sequence"/>
</dbReference>
<dbReference type="EMBL" id="LN890572">
    <property type="protein sequence ID" value="CUS24337.1"/>
    <property type="molecule type" value="Genomic_DNA"/>
</dbReference>
<dbReference type="PANTHER" id="PTHR44313:SF1">
    <property type="entry name" value="DNAJ HOMOLOG SUBFAMILY C MEMBER 17"/>
    <property type="match status" value="1"/>
</dbReference>
<dbReference type="InterPro" id="IPR036869">
    <property type="entry name" value="J_dom_sf"/>
</dbReference>
<evidence type="ECO:0000256" key="2">
    <source>
        <dbReference type="ARBA" id="ARBA00004496"/>
    </source>
</evidence>
<dbReference type="PROSITE" id="PS50076">
    <property type="entry name" value="DNAJ_2"/>
    <property type="match status" value="1"/>
</dbReference>
<dbReference type="PANTHER" id="PTHR44313">
    <property type="entry name" value="DNAJ HOMOLOG SUBFAMILY C MEMBER 17"/>
    <property type="match status" value="1"/>
</dbReference>
<dbReference type="AlphaFoldDB" id="A0A0N7MM78"/>
<evidence type="ECO:0000256" key="3">
    <source>
        <dbReference type="ARBA" id="ARBA00022490"/>
    </source>
</evidence>
<evidence type="ECO:0000256" key="4">
    <source>
        <dbReference type="ARBA" id="ARBA00023186"/>
    </source>
</evidence>
<dbReference type="OrthoDB" id="436519at2759"/>
<dbReference type="SMART" id="SM00271">
    <property type="entry name" value="DnaJ"/>
    <property type="match status" value="1"/>
</dbReference>
<accession>A0A0N7MM78</accession>
<dbReference type="CDD" id="cd06257">
    <property type="entry name" value="DnaJ"/>
    <property type="match status" value="1"/>
</dbReference>
<dbReference type="GO" id="GO:0005737">
    <property type="term" value="C:cytoplasm"/>
    <property type="evidence" value="ECO:0007669"/>
    <property type="project" value="UniProtKB-SubCell"/>
</dbReference>
<keyword evidence="4" id="KW-0143">Chaperone</keyword>
<dbReference type="GO" id="GO:0005681">
    <property type="term" value="C:spliceosomal complex"/>
    <property type="evidence" value="ECO:0007669"/>
    <property type="project" value="TreeGrafter"/>
</dbReference>
<keyword evidence="3" id="KW-0963">Cytoplasm</keyword>
<dbReference type="SUPFAM" id="SSF46565">
    <property type="entry name" value="Chaperone J-domain"/>
    <property type="match status" value="1"/>
</dbReference>
<sequence length="281" mass="32844">MDLNNVFHNQINLYELLGIDVEGPEDLEKLSPLQVRRSFRLQALKHHPDKSREGSGSRQKFYQLDAAAKILSDPKLRRAYDQWFVQIFFEQQIADEARKEKARKLYQRERAVKREGSHKTPDLATFEEHGQYLRKLKHFKLPYGDWKHINRSPGNPNHKLTNSCTLRFEMQNHKLLQSKQELNDLLSNALQVQLIDLYYSPRNNYNADSTIVAYAVLANIHEVLRVLAEWDSRKPSSGSPFLSYVEDISPKIPRSSFKFTNKEQMNPCVNERMACRSLSSR</sequence>
<name>A0A0N7MM78_9SACH</name>
<evidence type="ECO:0000313" key="8">
    <source>
        <dbReference type="Proteomes" id="UP000236544"/>
    </source>
</evidence>
<dbReference type="InterPro" id="IPR052094">
    <property type="entry name" value="Pre-mRNA-splicing_ERAD"/>
</dbReference>
<dbReference type="PRINTS" id="PR00625">
    <property type="entry name" value="JDOMAIN"/>
</dbReference>
<comment type="subcellular location">
    <subcellularLocation>
        <location evidence="2">Cytoplasm</location>
    </subcellularLocation>
    <subcellularLocation>
        <location evidence="1">Nucleus</location>
    </subcellularLocation>
</comment>
<reference evidence="8" key="1">
    <citation type="submission" date="2015-10" db="EMBL/GenBank/DDBJ databases">
        <authorList>
            <person name="Devillers H."/>
        </authorList>
    </citation>
    <scope>NUCLEOTIDE SEQUENCE [LARGE SCALE GENOMIC DNA]</scope>
</reference>
<dbReference type="InterPro" id="IPR001623">
    <property type="entry name" value="DnaJ_domain"/>
</dbReference>
<organism evidence="7 8">
    <name type="scientific">Lachancea quebecensis</name>
    <dbReference type="NCBI Taxonomy" id="1654605"/>
    <lineage>
        <taxon>Eukaryota</taxon>
        <taxon>Fungi</taxon>
        <taxon>Dikarya</taxon>
        <taxon>Ascomycota</taxon>
        <taxon>Saccharomycotina</taxon>
        <taxon>Saccharomycetes</taxon>
        <taxon>Saccharomycetales</taxon>
        <taxon>Saccharomycetaceae</taxon>
        <taxon>Lachancea</taxon>
    </lineage>
</organism>
<evidence type="ECO:0000313" key="7">
    <source>
        <dbReference type="EMBL" id="CUS24337.1"/>
    </source>
</evidence>
<keyword evidence="5" id="KW-0539">Nucleus</keyword>
<dbReference type="GO" id="GO:0000390">
    <property type="term" value="P:spliceosomal complex disassembly"/>
    <property type="evidence" value="ECO:0007669"/>
    <property type="project" value="TreeGrafter"/>
</dbReference>
<dbReference type="Gene3D" id="1.10.287.110">
    <property type="entry name" value="DnaJ domain"/>
    <property type="match status" value="1"/>
</dbReference>
<protein>
    <submittedName>
        <fullName evidence="7">LAQU0S15e02234g1_1</fullName>
    </submittedName>
</protein>
<evidence type="ECO:0000256" key="5">
    <source>
        <dbReference type="ARBA" id="ARBA00023242"/>
    </source>
</evidence>
<dbReference type="Pfam" id="PF00226">
    <property type="entry name" value="DnaJ"/>
    <property type="match status" value="1"/>
</dbReference>
<evidence type="ECO:0000256" key="1">
    <source>
        <dbReference type="ARBA" id="ARBA00004123"/>
    </source>
</evidence>
<keyword evidence="8" id="KW-1185">Reference proteome</keyword>